<accession>A0ABR1VXV1</accession>
<dbReference type="RefSeq" id="XP_066719039.1">
    <property type="nucleotide sequence ID" value="XM_066854761.1"/>
</dbReference>
<evidence type="ECO:0000313" key="1">
    <source>
        <dbReference type="EMBL" id="KAK8076080.1"/>
    </source>
</evidence>
<dbReference type="GeneID" id="92087824"/>
<keyword evidence="1" id="KW-0489">Methyltransferase</keyword>
<organism evidence="1 2">
    <name type="scientific">Apiospora phragmitis</name>
    <dbReference type="NCBI Taxonomy" id="2905665"/>
    <lineage>
        <taxon>Eukaryota</taxon>
        <taxon>Fungi</taxon>
        <taxon>Dikarya</taxon>
        <taxon>Ascomycota</taxon>
        <taxon>Pezizomycotina</taxon>
        <taxon>Sordariomycetes</taxon>
        <taxon>Xylariomycetidae</taxon>
        <taxon>Amphisphaeriales</taxon>
        <taxon>Apiosporaceae</taxon>
        <taxon>Apiospora</taxon>
    </lineage>
</organism>
<comment type="caution">
    <text evidence="1">The sequence shown here is derived from an EMBL/GenBank/DDBJ whole genome shotgun (WGS) entry which is preliminary data.</text>
</comment>
<evidence type="ECO:0000313" key="2">
    <source>
        <dbReference type="Proteomes" id="UP001480595"/>
    </source>
</evidence>
<reference evidence="1 2" key="1">
    <citation type="submission" date="2023-01" db="EMBL/GenBank/DDBJ databases">
        <title>Analysis of 21 Apiospora genomes using comparative genomics revels a genus with tremendous synthesis potential of carbohydrate active enzymes and secondary metabolites.</title>
        <authorList>
            <person name="Sorensen T."/>
        </authorList>
    </citation>
    <scope>NUCLEOTIDE SEQUENCE [LARGE SCALE GENOMIC DNA]</scope>
    <source>
        <strain evidence="1 2">CBS 135458</strain>
    </source>
</reference>
<protein>
    <submittedName>
        <fullName evidence="1">Methyltransferase protein</fullName>
    </submittedName>
</protein>
<dbReference type="EMBL" id="JAQQWL010000004">
    <property type="protein sequence ID" value="KAK8076080.1"/>
    <property type="molecule type" value="Genomic_DNA"/>
</dbReference>
<dbReference type="GO" id="GO:0032259">
    <property type="term" value="P:methylation"/>
    <property type="evidence" value="ECO:0007669"/>
    <property type="project" value="UniProtKB-KW"/>
</dbReference>
<proteinExistence type="predicted"/>
<sequence length="192" mass="22097">MPSQRLFIRKASKALDQSANRIADLGAQVDYLQAKLDRKTTRVRQKVRTAPGQRFIRMADIRRAKRRLRGRVIYEDEASDVEVPGGPRNATEAIEYDGTEAEDSYGVVFEDFRDFPGGVAFRYRALTDPPLVFQSNALEAHYSGSFEIPGKYFEGFQNVPFEETPLVKADMDFRKMYLDQPILYIFTARKKR</sequence>
<keyword evidence="2" id="KW-1185">Reference proteome</keyword>
<dbReference type="GO" id="GO:0008168">
    <property type="term" value="F:methyltransferase activity"/>
    <property type="evidence" value="ECO:0007669"/>
    <property type="project" value="UniProtKB-KW"/>
</dbReference>
<gene>
    <name evidence="1" type="ORF">PG994_003352</name>
</gene>
<dbReference type="Proteomes" id="UP001480595">
    <property type="component" value="Unassembled WGS sequence"/>
</dbReference>
<name>A0ABR1VXV1_9PEZI</name>
<keyword evidence="1" id="KW-0808">Transferase</keyword>